<sequence length="426" mass="46974">MPVIRECYAALPETPVYPTEQGGRTHNKILMGTWAGVVEDNGGERVKVSTAGRDGWVYRDALKDQMDLKVFFVDVGQGDGLLLESPGLRMLVDGGPNQQLLRYLKGYQYRYLLGNPGFIQFDLMVVSHFDADHYKGLTAVLNDPLCRVDSLIHNGIARFSTRRASRPAGHDTDLGQRRDDHLVTSFSDIDDARALLAGGGLQRTFEQFLRAAVNAHSEGRLGAMRRVDHRTGRLLQQQGLSVDILGPVTEDIAGSTGFRWLGGSSHTRNGHSVVLRVDYKRPATQGHTLLLGGDLNHEAQTLLMAHYHPDNPFRVDVCKACHHGSADFSVGFLQQVLPYATVISSGDNESYAHPRAEALGCAGRYSRGEQPLVFSTELARSVSSGGDVLYGMINCRSDGRTLMFSQMKERNSGADIWDSYVVQRQD</sequence>
<name>A0ABS8GCY4_9ALTE</name>
<accession>A0ABS8GCY4</accession>
<dbReference type="Gene3D" id="3.60.15.10">
    <property type="entry name" value="Ribonuclease Z/Hydroxyacylglutathione hydrolase-like"/>
    <property type="match status" value="1"/>
</dbReference>
<gene>
    <name evidence="1" type="ORF">LJ739_15795</name>
</gene>
<comment type="caution">
    <text evidence="1">The sequence shown here is derived from an EMBL/GenBank/DDBJ whole genome shotgun (WGS) entry which is preliminary data.</text>
</comment>
<dbReference type="SUPFAM" id="SSF56281">
    <property type="entry name" value="Metallo-hydrolase/oxidoreductase"/>
    <property type="match status" value="1"/>
</dbReference>
<evidence type="ECO:0000313" key="2">
    <source>
        <dbReference type="Proteomes" id="UP001520878"/>
    </source>
</evidence>
<organism evidence="1 2">
    <name type="scientific">Fluctibacter halophilus</name>
    <dbReference type="NCBI Taxonomy" id="226011"/>
    <lineage>
        <taxon>Bacteria</taxon>
        <taxon>Pseudomonadati</taxon>
        <taxon>Pseudomonadota</taxon>
        <taxon>Gammaproteobacteria</taxon>
        <taxon>Alteromonadales</taxon>
        <taxon>Alteromonadaceae</taxon>
        <taxon>Fluctibacter</taxon>
    </lineage>
</organism>
<dbReference type="EMBL" id="JAJEWP010000005">
    <property type="protein sequence ID" value="MCC2617715.1"/>
    <property type="molecule type" value="Genomic_DNA"/>
</dbReference>
<evidence type="ECO:0008006" key="3">
    <source>
        <dbReference type="Google" id="ProtNLM"/>
    </source>
</evidence>
<dbReference type="InterPro" id="IPR036866">
    <property type="entry name" value="RibonucZ/Hydroxyglut_hydro"/>
</dbReference>
<reference evidence="1 2" key="1">
    <citation type="submission" date="2021-10" db="EMBL/GenBank/DDBJ databases">
        <title>Draft genome of Aestuariibacter halophilus JC2043.</title>
        <authorList>
            <person name="Emsley S.A."/>
            <person name="Pfannmuller K.M."/>
            <person name="Ushijima B."/>
            <person name="Saw J.H."/>
            <person name="Videau P."/>
        </authorList>
    </citation>
    <scope>NUCLEOTIDE SEQUENCE [LARGE SCALE GENOMIC DNA]</scope>
    <source>
        <strain evidence="1 2">JC2043</strain>
    </source>
</reference>
<dbReference type="RefSeq" id="WP_229162052.1">
    <property type="nucleotide sequence ID" value="NZ_JAJEWP010000005.1"/>
</dbReference>
<evidence type="ECO:0000313" key="1">
    <source>
        <dbReference type="EMBL" id="MCC2617715.1"/>
    </source>
</evidence>
<dbReference type="PANTHER" id="PTHR30619">
    <property type="entry name" value="DNA INTERNALIZATION/COMPETENCE PROTEIN COMEC/REC2"/>
    <property type="match status" value="1"/>
</dbReference>
<dbReference type="PANTHER" id="PTHR30619:SF1">
    <property type="entry name" value="RECOMBINATION PROTEIN 2"/>
    <property type="match status" value="1"/>
</dbReference>
<dbReference type="Proteomes" id="UP001520878">
    <property type="component" value="Unassembled WGS sequence"/>
</dbReference>
<keyword evidence="2" id="KW-1185">Reference proteome</keyword>
<dbReference type="InterPro" id="IPR052159">
    <property type="entry name" value="Competence_DNA_uptake"/>
</dbReference>
<proteinExistence type="predicted"/>
<protein>
    <recommendedName>
        <fullName evidence="3">Metallo-beta-lactamase domain-containing protein</fullName>
    </recommendedName>
</protein>